<evidence type="ECO:0000313" key="1">
    <source>
        <dbReference type="EMBL" id="KAH6893317.1"/>
    </source>
</evidence>
<accession>A0A9P8W9L1</accession>
<sequence length="138" mass="14998">MSCIGSTTTTTHLHVLFQACMNAFDVLFGAYVGLSKDATKDLISEAKMRDLKSKMQQWGRSFGADQHCSSKQSLDHQLRLSESQKAQTARELAGMVADIDELKGMITARRLDPKTSVAGAQSSVNRITAATNGTFKAK</sequence>
<gene>
    <name evidence="1" type="ORF">B0T10DRAFT_270540</name>
</gene>
<keyword evidence="2" id="KW-1185">Reference proteome</keyword>
<proteinExistence type="predicted"/>
<reference evidence="1 2" key="1">
    <citation type="journal article" date="2021" name="Nat. Commun.">
        <title>Genetic determinants of endophytism in the Arabidopsis root mycobiome.</title>
        <authorList>
            <person name="Mesny F."/>
            <person name="Miyauchi S."/>
            <person name="Thiergart T."/>
            <person name="Pickel B."/>
            <person name="Atanasova L."/>
            <person name="Karlsson M."/>
            <person name="Huettel B."/>
            <person name="Barry K.W."/>
            <person name="Haridas S."/>
            <person name="Chen C."/>
            <person name="Bauer D."/>
            <person name="Andreopoulos W."/>
            <person name="Pangilinan J."/>
            <person name="LaButti K."/>
            <person name="Riley R."/>
            <person name="Lipzen A."/>
            <person name="Clum A."/>
            <person name="Drula E."/>
            <person name="Henrissat B."/>
            <person name="Kohler A."/>
            <person name="Grigoriev I.V."/>
            <person name="Martin F.M."/>
            <person name="Hacquard S."/>
        </authorList>
    </citation>
    <scope>NUCLEOTIDE SEQUENCE [LARGE SCALE GENOMIC DNA]</scope>
    <source>
        <strain evidence="1 2">MPI-CAGE-CH-0241</strain>
    </source>
</reference>
<protein>
    <submittedName>
        <fullName evidence="1">Uncharacterized protein</fullName>
    </submittedName>
</protein>
<organism evidence="1 2">
    <name type="scientific">Thelonectria olida</name>
    <dbReference type="NCBI Taxonomy" id="1576542"/>
    <lineage>
        <taxon>Eukaryota</taxon>
        <taxon>Fungi</taxon>
        <taxon>Dikarya</taxon>
        <taxon>Ascomycota</taxon>
        <taxon>Pezizomycotina</taxon>
        <taxon>Sordariomycetes</taxon>
        <taxon>Hypocreomycetidae</taxon>
        <taxon>Hypocreales</taxon>
        <taxon>Nectriaceae</taxon>
        <taxon>Thelonectria</taxon>
    </lineage>
</organism>
<evidence type="ECO:0000313" key="2">
    <source>
        <dbReference type="Proteomes" id="UP000777438"/>
    </source>
</evidence>
<name>A0A9P8W9L1_9HYPO</name>
<dbReference type="EMBL" id="JAGPYM010000006">
    <property type="protein sequence ID" value="KAH6893317.1"/>
    <property type="molecule type" value="Genomic_DNA"/>
</dbReference>
<dbReference type="Proteomes" id="UP000777438">
    <property type="component" value="Unassembled WGS sequence"/>
</dbReference>
<comment type="caution">
    <text evidence="1">The sequence shown here is derived from an EMBL/GenBank/DDBJ whole genome shotgun (WGS) entry which is preliminary data.</text>
</comment>
<dbReference type="AlphaFoldDB" id="A0A9P8W9L1"/>